<dbReference type="EMBL" id="CARXXK010000002">
    <property type="protein sequence ID" value="CAI6352965.1"/>
    <property type="molecule type" value="Genomic_DNA"/>
</dbReference>
<dbReference type="Proteomes" id="UP001160148">
    <property type="component" value="Unassembled WGS sequence"/>
</dbReference>
<organism evidence="1 2">
    <name type="scientific">Macrosiphum euphorbiae</name>
    <name type="common">potato aphid</name>
    <dbReference type="NCBI Taxonomy" id="13131"/>
    <lineage>
        <taxon>Eukaryota</taxon>
        <taxon>Metazoa</taxon>
        <taxon>Ecdysozoa</taxon>
        <taxon>Arthropoda</taxon>
        <taxon>Hexapoda</taxon>
        <taxon>Insecta</taxon>
        <taxon>Pterygota</taxon>
        <taxon>Neoptera</taxon>
        <taxon>Paraneoptera</taxon>
        <taxon>Hemiptera</taxon>
        <taxon>Sternorrhyncha</taxon>
        <taxon>Aphidomorpha</taxon>
        <taxon>Aphidoidea</taxon>
        <taxon>Aphididae</taxon>
        <taxon>Macrosiphini</taxon>
        <taxon>Macrosiphum</taxon>
    </lineage>
</organism>
<dbReference type="AlphaFoldDB" id="A0AAV0WAM5"/>
<proteinExistence type="predicted"/>
<gene>
    <name evidence="1" type="ORF">MEUPH1_LOCUS9146</name>
</gene>
<evidence type="ECO:0000313" key="1">
    <source>
        <dbReference type="EMBL" id="CAI6352965.1"/>
    </source>
</evidence>
<name>A0AAV0WAM5_9HEMI</name>
<sequence length="77" mass="8904">MATVSRRQNVRERRPLYLHATTTGTTWTGNRAFLDTRPHIGLQQQQRLSVYEPMVGGAVRCVRKRLRRLATLALESR</sequence>
<accession>A0AAV0WAM5</accession>
<keyword evidence="2" id="KW-1185">Reference proteome</keyword>
<protein>
    <submittedName>
        <fullName evidence="1">Uncharacterized protein</fullName>
    </submittedName>
</protein>
<evidence type="ECO:0000313" key="2">
    <source>
        <dbReference type="Proteomes" id="UP001160148"/>
    </source>
</evidence>
<comment type="caution">
    <text evidence="1">The sequence shown here is derived from an EMBL/GenBank/DDBJ whole genome shotgun (WGS) entry which is preliminary data.</text>
</comment>
<reference evidence="1 2" key="1">
    <citation type="submission" date="2023-01" db="EMBL/GenBank/DDBJ databases">
        <authorList>
            <person name="Whitehead M."/>
        </authorList>
    </citation>
    <scope>NUCLEOTIDE SEQUENCE [LARGE SCALE GENOMIC DNA]</scope>
</reference>